<dbReference type="Proteomes" id="UP000054272">
    <property type="component" value="Unassembled WGS sequence"/>
</dbReference>
<keyword evidence="2" id="KW-0539">Nucleus</keyword>
<dbReference type="InterPro" id="IPR051137">
    <property type="entry name" value="PP4R3-like"/>
</dbReference>
<dbReference type="Pfam" id="PF04802">
    <property type="entry name" value="PP4R3"/>
    <property type="match status" value="1"/>
</dbReference>
<feature type="compositionally biased region" description="Low complexity" evidence="3">
    <location>
        <begin position="30"/>
        <end position="46"/>
    </location>
</feature>
<evidence type="ECO:0000259" key="4">
    <source>
        <dbReference type="Pfam" id="PF04802"/>
    </source>
</evidence>
<dbReference type="Gene3D" id="2.30.29.30">
    <property type="entry name" value="Pleckstrin-homology domain (PH domain)/Phosphotyrosine-binding domain (PTB)"/>
    <property type="match status" value="1"/>
</dbReference>
<organism evidence="6 7">
    <name type="scientific">Cryptococcus gattii EJB2</name>
    <dbReference type="NCBI Taxonomy" id="1296103"/>
    <lineage>
        <taxon>Eukaryota</taxon>
        <taxon>Fungi</taxon>
        <taxon>Dikarya</taxon>
        <taxon>Basidiomycota</taxon>
        <taxon>Agaricomycotina</taxon>
        <taxon>Tremellomycetes</taxon>
        <taxon>Tremellales</taxon>
        <taxon>Cryptococcaceae</taxon>
        <taxon>Cryptococcus</taxon>
        <taxon>Cryptococcus gattii species complex</taxon>
    </lineage>
</organism>
<dbReference type="SUPFAM" id="SSF48371">
    <property type="entry name" value="ARM repeat"/>
    <property type="match status" value="1"/>
</dbReference>
<evidence type="ECO:0000256" key="3">
    <source>
        <dbReference type="SAM" id="MobiDB-lite"/>
    </source>
</evidence>
<sequence length="1018" mass="114210">MTALHPTVSSSDIHLDSPHSYSHYGSTLVPNPSASPSPSTAHPPLSGTSAGDMQAEAPELIEEIGEGGSEEGDQIILDSQPEIDVEDLTGEMEYENLRYRTERERKRVKVYELRDESWFDRGTGICRGMINADGHAVILVEAEGAQVQGNEDEPGGFLTKDILLNSNVERDDIYGKQQDTLIVWTDPESKLDIALSFQDADGCEDTWQFICEVQKHLISIEDESQVPSSSSPMGGSPMMVANAHMVNTEQKLPWQPPTLANIREQEFCIRAQAKSAMGRERAMEHILNEATEDLESLDDLHALCSLMQTILLFNDNGIFEYILQDDVFLGVIGMLEYDPEFPELKATYRQYFQGNARFREVVPIPDPIIRNKIHQTYRLLFLKDVVLARVLDDSAFNILNGFIFFNQVDIINYIQQSDGFLTQLFEAFRDPLPPPPPSDTPPEPLDDKKRDTVMFLHQLVMMGKSIQLPPRLQLYRTLVDRGLLRVIEWSFRRPEAKILHAGAEMLTLVVEHDASSVRSFVFKEQEQKERTLVKETIELLHKTTNVGLMGQMADTLKTMLEVPPDNESFMAKKEGPLAEQFMTHFYETWAIYLFKPLLDIPDYKAEQPTTKLTREYTSLLQNLVELLSYCVVNHPHKGSYFILSNPISKKVVALLYIRDKPLRHAALRFLKACLRTANHFIHRHFVKNDLLGPLMMLLEEESLRDNMMSSACMEVVEQIRKVNKSSFILDNLKTIINYLFESYAPRLEALSRRPLMRGIMMGIRSRWEMNNEPTPSMPLVAATSATSIGGEDSWVNEEKKEDDYFNASDEDTDTTMVDDMEDGVGEEEEEEEGAVPAKRKRLHSGGGPKKRAQRTGSALGLDYDDNSDPESPVSTPQHIEHSSSTPVSTTSTSLLERTVSRAQAVAEKENSTSELEEDLGDVQAKMREKRRREEEDEEEGGFAGLLVGAKPQPVATIAASAASGGGAIGAGQGEGGRDDERDTAVQSEIPTTGEGKKGLKDMGKKIRLNFGLGKKFSK</sequence>
<feature type="compositionally biased region" description="Low complexity" evidence="3">
    <location>
        <begin position="882"/>
        <end position="893"/>
    </location>
</feature>
<dbReference type="PANTHER" id="PTHR23318:SF0">
    <property type="entry name" value="SERINE_THREONINE-PROTEIN PHOSPHATASE 4 REGULATORY SUBUNIT 3"/>
    <property type="match status" value="1"/>
</dbReference>
<feature type="domain" description="PP4R3 EVH1-like" evidence="5">
    <location>
        <begin position="105"/>
        <end position="219"/>
    </location>
</feature>
<dbReference type="PANTHER" id="PTHR23318">
    <property type="entry name" value="ATP SYNTHASE GAMMA-RELATED"/>
    <property type="match status" value="1"/>
</dbReference>
<gene>
    <name evidence="6" type="ORF">I306_02707</name>
</gene>
<name>A0ABR5BX57_9TREE</name>
<comment type="subcellular location">
    <subcellularLocation>
        <location evidence="1">Nucleus</location>
    </subcellularLocation>
</comment>
<feature type="compositionally biased region" description="Gly residues" evidence="3">
    <location>
        <begin position="963"/>
        <end position="974"/>
    </location>
</feature>
<evidence type="ECO:0000313" key="7">
    <source>
        <dbReference type="Proteomes" id="UP000054272"/>
    </source>
</evidence>
<dbReference type="Pfam" id="PF22972">
    <property type="entry name" value="EVH1_PP4R3"/>
    <property type="match status" value="1"/>
</dbReference>
<dbReference type="EMBL" id="KN848642">
    <property type="protein sequence ID" value="KIR80230.1"/>
    <property type="molecule type" value="Genomic_DNA"/>
</dbReference>
<accession>A0ABR5BX57</accession>
<reference evidence="6 7" key="1">
    <citation type="submission" date="2015-01" db="EMBL/GenBank/DDBJ databases">
        <title>The Genome Sequence of Cryptococcus gattii EJB2.</title>
        <authorList>
            <consortium name="The Broad Institute Genomics Platform"/>
            <person name="Cuomo C."/>
            <person name="Litvintseva A."/>
            <person name="Chen Y."/>
            <person name="Heitman J."/>
            <person name="Sun S."/>
            <person name="Springer D."/>
            <person name="Dromer F."/>
            <person name="Young S."/>
            <person name="Zeng Q."/>
            <person name="Gargeya S."/>
            <person name="Abouelleil A."/>
            <person name="Alvarado L."/>
            <person name="Chapman S.B."/>
            <person name="Gainer-Dewar J."/>
            <person name="Goldberg J."/>
            <person name="Griggs A."/>
            <person name="Gujja S."/>
            <person name="Hansen M."/>
            <person name="Howarth C."/>
            <person name="Imamovic A."/>
            <person name="Larimer J."/>
            <person name="Murphy C."/>
            <person name="Naylor J."/>
            <person name="Pearson M."/>
            <person name="Priest M."/>
            <person name="Roberts A."/>
            <person name="Saif S."/>
            <person name="Shea T."/>
            <person name="Sykes S."/>
            <person name="Wortman J."/>
            <person name="Nusbaum C."/>
            <person name="Birren B."/>
        </authorList>
    </citation>
    <scope>NUCLEOTIDE SEQUENCE [LARGE SCALE GENOMIC DNA]</scope>
    <source>
        <strain evidence="6 7">EJB2</strain>
    </source>
</reference>
<feature type="compositionally biased region" description="Basic residues" evidence="3">
    <location>
        <begin position="837"/>
        <end position="853"/>
    </location>
</feature>
<evidence type="ECO:0000259" key="5">
    <source>
        <dbReference type="Pfam" id="PF22972"/>
    </source>
</evidence>
<evidence type="ECO:0000313" key="6">
    <source>
        <dbReference type="EMBL" id="KIR80230.1"/>
    </source>
</evidence>
<dbReference type="InterPro" id="IPR055236">
    <property type="entry name" value="EVH1_PP4R3"/>
</dbReference>
<feature type="compositionally biased region" description="Acidic residues" evidence="3">
    <location>
        <begin position="808"/>
        <end position="833"/>
    </location>
</feature>
<dbReference type="InterPro" id="IPR011993">
    <property type="entry name" value="PH-like_dom_sf"/>
</dbReference>
<feature type="domain" description="Serine/threonine-protein phosphatase 4 regulatory subunit 3-like central" evidence="4">
    <location>
        <begin position="289"/>
        <end position="759"/>
    </location>
</feature>
<feature type="region of interest" description="Disordered" evidence="3">
    <location>
        <begin position="788"/>
        <end position="947"/>
    </location>
</feature>
<feature type="region of interest" description="Disordered" evidence="3">
    <location>
        <begin position="961"/>
        <end position="1000"/>
    </location>
</feature>
<proteinExistence type="predicted"/>
<protein>
    <submittedName>
        <fullName evidence="6">Nuclear protein</fullName>
    </submittedName>
</protein>
<keyword evidence="7" id="KW-1185">Reference proteome</keyword>
<evidence type="ECO:0000256" key="1">
    <source>
        <dbReference type="ARBA" id="ARBA00004123"/>
    </source>
</evidence>
<dbReference type="InterPro" id="IPR006887">
    <property type="entry name" value="P4R3-like_central_dom"/>
</dbReference>
<dbReference type="InterPro" id="IPR016024">
    <property type="entry name" value="ARM-type_fold"/>
</dbReference>
<feature type="region of interest" description="Disordered" evidence="3">
    <location>
        <begin position="23"/>
        <end position="53"/>
    </location>
</feature>
<evidence type="ECO:0000256" key="2">
    <source>
        <dbReference type="ARBA" id="ARBA00023242"/>
    </source>
</evidence>